<reference evidence="1" key="1">
    <citation type="submission" date="2022-08" db="EMBL/GenBank/DDBJ databases">
        <title>Draft genome sequencing of Roseisolibacter agri AW1220.</title>
        <authorList>
            <person name="Tobiishi Y."/>
            <person name="Tonouchi A."/>
        </authorList>
    </citation>
    <scope>NUCLEOTIDE SEQUENCE</scope>
    <source>
        <strain evidence="1">AW1220</strain>
    </source>
</reference>
<dbReference type="EMBL" id="BRXS01000002">
    <property type="protein sequence ID" value="GLC25055.1"/>
    <property type="molecule type" value="Genomic_DNA"/>
</dbReference>
<organism evidence="1 2">
    <name type="scientific">Roseisolibacter agri</name>
    <dbReference type="NCBI Taxonomy" id="2014610"/>
    <lineage>
        <taxon>Bacteria</taxon>
        <taxon>Pseudomonadati</taxon>
        <taxon>Gemmatimonadota</taxon>
        <taxon>Gemmatimonadia</taxon>
        <taxon>Gemmatimonadales</taxon>
        <taxon>Gemmatimonadaceae</taxon>
        <taxon>Roseisolibacter</taxon>
    </lineage>
</organism>
<dbReference type="Pfam" id="PF07087">
    <property type="entry name" value="DUF1353"/>
    <property type="match status" value="1"/>
</dbReference>
<comment type="caution">
    <text evidence="1">The sequence shown here is derived from an EMBL/GenBank/DDBJ whole genome shotgun (WGS) entry which is preliminary data.</text>
</comment>
<keyword evidence="2" id="KW-1185">Reference proteome</keyword>
<gene>
    <name evidence="1" type="ORF">rosag_15680</name>
</gene>
<dbReference type="InterPro" id="IPR010767">
    <property type="entry name" value="Phage_CGC-2007_Cje0229"/>
</dbReference>
<evidence type="ECO:0000313" key="2">
    <source>
        <dbReference type="Proteomes" id="UP001161325"/>
    </source>
</evidence>
<name>A0AA37Q1V3_9BACT</name>
<dbReference type="AlphaFoldDB" id="A0AA37Q1V3"/>
<dbReference type="RefSeq" id="WP_284349496.1">
    <property type="nucleotide sequence ID" value="NZ_BRXS01000002.1"/>
</dbReference>
<sequence>MIAQPELRRVAGEATLRELLADYDCYDRRRGVRIVVPAGFRLDGPSVPRLAAPLVTREDLKDAAPTVHDWFYARGGEIDEEIAGGHVLQHSYSRAEADLLFLVLLLLDDVVPWRAWISYVAVRLRGASHWRGDGVRVQRAMRRGWTPGLQRTALCATPLLEDACP</sequence>
<proteinExistence type="predicted"/>
<evidence type="ECO:0000313" key="1">
    <source>
        <dbReference type="EMBL" id="GLC25055.1"/>
    </source>
</evidence>
<evidence type="ECO:0008006" key="3">
    <source>
        <dbReference type="Google" id="ProtNLM"/>
    </source>
</evidence>
<accession>A0AA37Q1V3</accession>
<protein>
    <recommendedName>
        <fullName evidence="3">DUF1353 domain-containing protein</fullName>
    </recommendedName>
</protein>
<dbReference type="Proteomes" id="UP001161325">
    <property type="component" value="Unassembled WGS sequence"/>
</dbReference>